<evidence type="ECO:0000313" key="4">
    <source>
        <dbReference type="Proteomes" id="UP000887013"/>
    </source>
</evidence>
<keyword evidence="4" id="KW-1185">Reference proteome</keyword>
<proteinExistence type="predicted"/>
<feature type="compositionally biased region" description="Low complexity" evidence="1">
    <location>
        <begin position="21"/>
        <end position="32"/>
    </location>
</feature>
<dbReference type="Gene3D" id="3.80.10.10">
    <property type="entry name" value="Ribonuclease Inhibitor"/>
    <property type="match status" value="1"/>
</dbReference>
<dbReference type="InterPro" id="IPR036047">
    <property type="entry name" value="F-box-like_dom_sf"/>
</dbReference>
<dbReference type="PROSITE" id="PS50181">
    <property type="entry name" value="FBOX"/>
    <property type="match status" value="1"/>
</dbReference>
<dbReference type="GO" id="GO:0031398">
    <property type="term" value="P:positive regulation of protein ubiquitination"/>
    <property type="evidence" value="ECO:0007669"/>
    <property type="project" value="TreeGrafter"/>
</dbReference>
<name>A0A8X6QC24_NEPPI</name>
<feature type="domain" description="F-box" evidence="2">
    <location>
        <begin position="73"/>
        <end position="119"/>
    </location>
</feature>
<sequence>MSSIEDLNESDDDSNEIIIVYSSSESSRSSENSADRIYASGDSSDINNNCSDQGFHSMVAIDSDDENDEHEKKKKWSELPSLAIENIYSFLSRTDQSRMSLVCSRWANVYGSPCIWKTIKFYLPEHDYSAEIYPEVKFVRKYGSMFRHVEIICKRTRNQMLGIIWRQLKLFLQGLMSQSQLESIKFINMGNYFRHLDDFIRSDVIRALNNFFESQGNLKNVVFHDSRFHKEEGMELLNSIYQFNKATLRKLVLRGFVNDLDYNEVSNNYLLNLSTVCGMFATVQILEVDYCQILEDILRCFGEQISEGIHRIDKKKHHKPFVNMYCEGMKYARYQGISPSCWKLFANTFPDPRIMVDITVHSHLRNEMGMFLIKEIPLKMLDFRYEKSYLSPRTDITTLFNHFLYCNYHNHLEIVNILWMPPITDFAGAVVPFLQACKKIQIFHLHTQYTSNGIEDVLKAMLENHPVSLKSITLWFNSAINEEDEENLNVLSEQYYPLLEAQGIEIFLLLDPGRRLRRR</sequence>
<evidence type="ECO:0000313" key="3">
    <source>
        <dbReference type="EMBL" id="GFU06580.1"/>
    </source>
</evidence>
<evidence type="ECO:0000256" key="1">
    <source>
        <dbReference type="SAM" id="MobiDB-lite"/>
    </source>
</evidence>
<comment type="caution">
    <text evidence="3">The sequence shown here is derived from an EMBL/GenBank/DDBJ whole genome shotgun (WGS) entry which is preliminary data.</text>
</comment>
<dbReference type="SUPFAM" id="SSF81383">
    <property type="entry name" value="F-box domain"/>
    <property type="match status" value="1"/>
</dbReference>
<dbReference type="AlphaFoldDB" id="A0A8X6QC24"/>
<accession>A0A8X6QC24</accession>
<dbReference type="Gene3D" id="1.20.1280.50">
    <property type="match status" value="1"/>
</dbReference>
<reference evidence="3" key="1">
    <citation type="submission" date="2020-08" db="EMBL/GenBank/DDBJ databases">
        <title>Multicomponent nature underlies the extraordinary mechanical properties of spider dragline silk.</title>
        <authorList>
            <person name="Kono N."/>
            <person name="Nakamura H."/>
            <person name="Mori M."/>
            <person name="Yoshida Y."/>
            <person name="Ohtoshi R."/>
            <person name="Malay A.D."/>
            <person name="Moran D.A.P."/>
            <person name="Tomita M."/>
            <person name="Numata K."/>
            <person name="Arakawa K."/>
        </authorList>
    </citation>
    <scope>NUCLEOTIDE SEQUENCE</scope>
</reference>
<dbReference type="EMBL" id="BMAW01124153">
    <property type="protein sequence ID" value="GFU06580.1"/>
    <property type="molecule type" value="Genomic_DNA"/>
</dbReference>
<protein>
    <submittedName>
        <fullName evidence="3">F-box domain-containing protein</fullName>
    </submittedName>
</protein>
<dbReference type="SUPFAM" id="SSF52047">
    <property type="entry name" value="RNI-like"/>
    <property type="match status" value="1"/>
</dbReference>
<dbReference type="InterPro" id="IPR001810">
    <property type="entry name" value="F-box_dom"/>
</dbReference>
<gene>
    <name evidence="3" type="primary">AVEN_64096_1</name>
    <name evidence="3" type="ORF">NPIL_142101</name>
</gene>
<dbReference type="PANTHER" id="PTHR20933">
    <property type="entry name" value="F-BOX ONLY PROTEIN 33"/>
    <property type="match status" value="1"/>
</dbReference>
<dbReference type="Proteomes" id="UP000887013">
    <property type="component" value="Unassembled WGS sequence"/>
</dbReference>
<dbReference type="InterPro" id="IPR032675">
    <property type="entry name" value="LRR_dom_sf"/>
</dbReference>
<dbReference type="Pfam" id="PF00646">
    <property type="entry name" value="F-box"/>
    <property type="match status" value="1"/>
</dbReference>
<feature type="region of interest" description="Disordered" evidence="1">
    <location>
        <begin position="21"/>
        <end position="46"/>
    </location>
</feature>
<organism evidence="3 4">
    <name type="scientific">Nephila pilipes</name>
    <name type="common">Giant wood spider</name>
    <name type="synonym">Nephila maculata</name>
    <dbReference type="NCBI Taxonomy" id="299642"/>
    <lineage>
        <taxon>Eukaryota</taxon>
        <taxon>Metazoa</taxon>
        <taxon>Ecdysozoa</taxon>
        <taxon>Arthropoda</taxon>
        <taxon>Chelicerata</taxon>
        <taxon>Arachnida</taxon>
        <taxon>Araneae</taxon>
        <taxon>Araneomorphae</taxon>
        <taxon>Entelegynae</taxon>
        <taxon>Araneoidea</taxon>
        <taxon>Nephilidae</taxon>
        <taxon>Nephila</taxon>
    </lineage>
</organism>
<evidence type="ECO:0000259" key="2">
    <source>
        <dbReference type="PROSITE" id="PS50181"/>
    </source>
</evidence>
<dbReference type="PANTHER" id="PTHR20933:SF4">
    <property type="entry name" value="F-BOX INVOLVED IN POLYQ PATHOGENESIS, ISOFORM A"/>
    <property type="match status" value="1"/>
</dbReference>
<dbReference type="OrthoDB" id="6409609at2759"/>